<evidence type="ECO:0000313" key="2">
    <source>
        <dbReference type="EMBL" id="KGO69355.1"/>
    </source>
</evidence>
<dbReference type="EMBL" id="JQGA01001153">
    <property type="protein sequence ID" value="KGO69355.1"/>
    <property type="molecule type" value="Genomic_DNA"/>
</dbReference>
<keyword evidence="1" id="KW-0732">Signal</keyword>
<dbReference type="STRING" id="40296.A0A0A2KYC9"/>
<organism evidence="2 3">
    <name type="scientific">Penicillium italicum</name>
    <name type="common">Blue mold</name>
    <dbReference type="NCBI Taxonomy" id="40296"/>
    <lineage>
        <taxon>Eukaryota</taxon>
        <taxon>Fungi</taxon>
        <taxon>Dikarya</taxon>
        <taxon>Ascomycota</taxon>
        <taxon>Pezizomycotina</taxon>
        <taxon>Eurotiomycetes</taxon>
        <taxon>Eurotiomycetidae</taxon>
        <taxon>Eurotiales</taxon>
        <taxon>Aspergillaceae</taxon>
        <taxon>Penicillium</taxon>
    </lineage>
</organism>
<gene>
    <name evidence="2" type="ORF">PITC_095370</name>
</gene>
<keyword evidence="3" id="KW-1185">Reference proteome</keyword>
<dbReference type="InterPro" id="IPR039254">
    <property type="entry name" value="Rds1"/>
</dbReference>
<feature type="signal peptide" evidence="1">
    <location>
        <begin position="1"/>
        <end position="22"/>
    </location>
</feature>
<dbReference type="Proteomes" id="UP000030104">
    <property type="component" value="Unassembled WGS sequence"/>
</dbReference>
<protein>
    <submittedName>
        <fullName evidence="2">Uncharacterized protein</fullName>
    </submittedName>
</protein>
<feature type="chain" id="PRO_5002001941" evidence="1">
    <location>
        <begin position="23"/>
        <end position="105"/>
    </location>
</feature>
<accession>A0A0A2KYC9</accession>
<dbReference type="PANTHER" id="PTHR38705">
    <property type="entry name" value="PROTEIN RDS1"/>
    <property type="match status" value="1"/>
</dbReference>
<comment type="caution">
    <text evidence="2">The sequence shown here is derived from an EMBL/GenBank/DDBJ whole genome shotgun (WGS) entry which is preliminary data.</text>
</comment>
<sequence length="105" mass="11003">MNRAILLALGLVRASIYLPAASVIIPQNGYNSAPYHGPFTSTPTTTGAVTAPATLAASIVPLPPNPTATYYNADRIPKEPIPAPYTPIGGLGTNRTKPRYIVNSD</sequence>
<dbReference type="PhylomeDB" id="A0A0A2KYC9"/>
<proteinExistence type="predicted"/>
<name>A0A0A2KYC9_PENIT</name>
<reference evidence="2 3" key="1">
    <citation type="journal article" date="2015" name="Mol. Plant Microbe Interact.">
        <title>Genome, transcriptome, and functional analyses of Penicillium expansum provide new insights into secondary metabolism and pathogenicity.</title>
        <authorList>
            <person name="Ballester A.R."/>
            <person name="Marcet-Houben M."/>
            <person name="Levin E."/>
            <person name="Sela N."/>
            <person name="Selma-Lazaro C."/>
            <person name="Carmona L."/>
            <person name="Wisniewski M."/>
            <person name="Droby S."/>
            <person name="Gonzalez-Candelas L."/>
            <person name="Gabaldon T."/>
        </authorList>
    </citation>
    <scope>NUCLEOTIDE SEQUENCE [LARGE SCALE GENOMIC DNA]</scope>
    <source>
        <strain evidence="2 3">PHI-1</strain>
    </source>
</reference>
<dbReference type="HOGENOM" id="CLU_2237509_0_0_1"/>
<evidence type="ECO:0000256" key="1">
    <source>
        <dbReference type="SAM" id="SignalP"/>
    </source>
</evidence>
<dbReference type="AlphaFoldDB" id="A0A0A2KYC9"/>
<dbReference type="PANTHER" id="PTHR38705:SF1">
    <property type="entry name" value="PROTEIN RDS1"/>
    <property type="match status" value="1"/>
</dbReference>
<evidence type="ECO:0000313" key="3">
    <source>
        <dbReference type="Proteomes" id="UP000030104"/>
    </source>
</evidence>
<dbReference type="OMA" id="IWLASGC"/>